<sequence length="277" mass="29913">MSSRTRLSFTVKLNKLGETITIQITDPSGLQADNLALATWGSSEVLANVLHRIPIDFSHSDVLVSVLGVLELGAGTGLVGLSAACIWRTNATLTDLPPLIPAIYANAKLNGALLSQHGGVAAVGMLDWSRPEFIDFGGGGSSEGEGEGDAAAAATDPVAELKKGVLADPDSDLPLMKARVIVAADTVYDEAHPALLVQAIKARLDTRPEARLVMCYPLRIGYLDHIRDLWERLEEAGLICVQEGREKIDDSWDENTPYEWCVWRWQDVKELAQKGTS</sequence>
<dbReference type="InterPro" id="IPR019410">
    <property type="entry name" value="Methyltransf_16"/>
</dbReference>
<dbReference type="Gene3D" id="3.40.50.150">
    <property type="entry name" value="Vaccinia Virus protein VP39"/>
    <property type="match status" value="1"/>
</dbReference>
<dbReference type="Pfam" id="PF10294">
    <property type="entry name" value="Methyltransf_16"/>
    <property type="match status" value="1"/>
</dbReference>
<dbReference type="GO" id="GO:0008757">
    <property type="term" value="F:S-adenosylmethionine-dependent methyltransferase activity"/>
    <property type="evidence" value="ECO:0007669"/>
    <property type="project" value="UniProtKB-ARBA"/>
</dbReference>
<accession>A0AAV9JDF7</accession>
<dbReference type="Proteomes" id="UP001324427">
    <property type="component" value="Unassembled WGS sequence"/>
</dbReference>
<dbReference type="AlphaFoldDB" id="A0AAV9JDF7"/>
<evidence type="ECO:0000313" key="1">
    <source>
        <dbReference type="EMBL" id="KAK4543002.1"/>
    </source>
</evidence>
<proteinExistence type="predicted"/>
<dbReference type="SUPFAM" id="SSF53335">
    <property type="entry name" value="S-adenosyl-L-methionine-dependent methyltransferases"/>
    <property type="match status" value="1"/>
</dbReference>
<dbReference type="InterPro" id="IPR029063">
    <property type="entry name" value="SAM-dependent_MTases_sf"/>
</dbReference>
<name>A0AAV9JDF7_9PEZI</name>
<keyword evidence="2" id="KW-1185">Reference proteome</keyword>
<dbReference type="PANTHER" id="PTHR14614">
    <property type="entry name" value="HEPATOCELLULAR CARCINOMA-ASSOCIATED ANTIGEN"/>
    <property type="match status" value="1"/>
</dbReference>
<gene>
    <name evidence="1" type="ORF">LTR36_006000</name>
</gene>
<organism evidence="1 2">
    <name type="scientific">Oleoguttula mirabilis</name>
    <dbReference type="NCBI Taxonomy" id="1507867"/>
    <lineage>
        <taxon>Eukaryota</taxon>
        <taxon>Fungi</taxon>
        <taxon>Dikarya</taxon>
        <taxon>Ascomycota</taxon>
        <taxon>Pezizomycotina</taxon>
        <taxon>Dothideomycetes</taxon>
        <taxon>Dothideomycetidae</taxon>
        <taxon>Mycosphaerellales</taxon>
        <taxon>Teratosphaeriaceae</taxon>
        <taxon>Oleoguttula</taxon>
    </lineage>
</organism>
<protein>
    <submittedName>
        <fullName evidence="1">Uncharacterized protein</fullName>
    </submittedName>
</protein>
<dbReference type="GO" id="GO:0005829">
    <property type="term" value="C:cytosol"/>
    <property type="evidence" value="ECO:0007669"/>
    <property type="project" value="TreeGrafter"/>
</dbReference>
<comment type="caution">
    <text evidence="1">The sequence shown here is derived from an EMBL/GenBank/DDBJ whole genome shotgun (WGS) entry which is preliminary data.</text>
</comment>
<evidence type="ECO:0000313" key="2">
    <source>
        <dbReference type="Proteomes" id="UP001324427"/>
    </source>
</evidence>
<dbReference type="EMBL" id="JAVFHQ010000036">
    <property type="protein sequence ID" value="KAK4543002.1"/>
    <property type="molecule type" value="Genomic_DNA"/>
</dbReference>
<dbReference type="PANTHER" id="PTHR14614:SF156">
    <property type="entry name" value="PROTEIN-LYSINE N-METHYLTRANSFERASE EFM2"/>
    <property type="match status" value="1"/>
</dbReference>
<reference evidence="1 2" key="1">
    <citation type="submission" date="2021-11" db="EMBL/GenBank/DDBJ databases">
        <title>Black yeast isolated from Biological Soil Crust.</title>
        <authorList>
            <person name="Kurbessoian T."/>
        </authorList>
    </citation>
    <scope>NUCLEOTIDE SEQUENCE [LARGE SCALE GENOMIC DNA]</scope>
    <source>
        <strain evidence="1 2">CCFEE 5522</strain>
    </source>
</reference>